<dbReference type="GO" id="GO:0008270">
    <property type="term" value="F:zinc ion binding"/>
    <property type="evidence" value="ECO:0007669"/>
    <property type="project" value="InterPro"/>
</dbReference>
<name>A0A118K4V4_CYNCS</name>
<dbReference type="EMBL" id="LEKV01001314">
    <property type="protein sequence ID" value="KVI08100.1"/>
    <property type="molecule type" value="Genomic_DNA"/>
</dbReference>
<comment type="caution">
    <text evidence="1">The sequence shown here is derived from an EMBL/GenBank/DDBJ whole genome shotgun (WGS) entry which is preliminary data.</text>
</comment>
<dbReference type="PANTHER" id="PTHR12010">
    <property type="entry name" value="40S RIBOSOMAL PROTEIN S29"/>
    <property type="match status" value="1"/>
</dbReference>
<dbReference type="STRING" id="59895.A0A118K4V4"/>
<organism evidence="1 2">
    <name type="scientific">Cynara cardunculus var. scolymus</name>
    <name type="common">Globe artichoke</name>
    <name type="synonym">Cynara scolymus</name>
    <dbReference type="NCBI Taxonomy" id="59895"/>
    <lineage>
        <taxon>Eukaryota</taxon>
        <taxon>Viridiplantae</taxon>
        <taxon>Streptophyta</taxon>
        <taxon>Embryophyta</taxon>
        <taxon>Tracheophyta</taxon>
        <taxon>Spermatophyta</taxon>
        <taxon>Magnoliopsida</taxon>
        <taxon>eudicotyledons</taxon>
        <taxon>Gunneridae</taxon>
        <taxon>Pentapetalae</taxon>
        <taxon>asterids</taxon>
        <taxon>campanulids</taxon>
        <taxon>Asterales</taxon>
        <taxon>Asteraceae</taxon>
        <taxon>Carduoideae</taxon>
        <taxon>Cardueae</taxon>
        <taxon>Carduinae</taxon>
        <taxon>Cynara</taxon>
    </lineage>
</organism>
<keyword evidence="2" id="KW-1185">Reference proteome</keyword>
<evidence type="ECO:0000313" key="2">
    <source>
        <dbReference type="Proteomes" id="UP000243975"/>
    </source>
</evidence>
<dbReference type="Gene3D" id="4.10.830.10">
    <property type="entry name" value="30s Ribosomal Protein S14, Chain N"/>
    <property type="match status" value="1"/>
</dbReference>
<protein>
    <submittedName>
        <fullName evidence="1">Ribosomal protein S14</fullName>
    </submittedName>
</protein>
<evidence type="ECO:0000313" key="1">
    <source>
        <dbReference type="EMBL" id="KVI08100.1"/>
    </source>
</evidence>
<dbReference type="Pfam" id="PF20430">
    <property type="entry name" value="Eplus_motif"/>
    <property type="match status" value="1"/>
</dbReference>
<keyword evidence="1" id="KW-0689">Ribosomal protein</keyword>
<dbReference type="Gramene" id="KVI08100">
    <property type="protein sequence ID" value="KVI08100"/>
    <property type="gene ID" value="Ccrd_013535"/>
</dbReference>
<keyword evidence="1" id="KW-0687">Ribonucleoprotein</keyword>
<accession>A0A118K4V4</accession>
<dbReference type="InterPro" id="IPR043140">
    <property type="entry name" value="Ribosomal_uS14_sf"/>
</dbReference>
<gene>
    <name evidence="1" type="ORF">Ccrd_013535</name>
</gene>
<sequence length="178" mass="20542">MDEIDDVMRISFNSSNFQICSNEKGNIKYQLDRYILKSNSHGLIRKYGLMCCRQCFHNNAKEIGFIKEKGLVRTAGCNFIEHGHRIHRFLVNDQAHPESESIYANLDEVIKKIQKAGYVPNFADETTSSIASHDHIVMRIKLDRSLAMRGENKALDNFEVLKLIQTICHMDCEEYPLC</sequence>
<dbReference type="InterPro" id="IPR039744">
    <property type="entry name" value="RIbosomal_uS14_euk_arc"/>
</dbReference>
<reference evidence="1 2" key="1">
    <citation type="journal article" date="2016" name="Sci. Rep.">
        <title>The genome sequence of the outbreeding globe artichoke constructed de novo incorporating a phase-aware low-pass sequencing strategy of F1 progeny.</title>
        <authorList>
            <person name="Scaglione D."/>
            <person name="Reyes-Chin-Wo S."/>
            <person name="Acquadro A."/>
            <person name="Froenicke L."/>
            <person name="Portis E."/>
            <person name="Beitel C."/>
            <person name="Tirone M."/>
            <person name="Mauro R."/>
            <person name="Lo Monaco A."/>
            <person name="Mauromicale G."/>
            <person name="Faccioli P."/>
            <person name="Cattivelli L."/>
            <person name="Rieseberg L."/>
            <person name="Michelmore R."/>
            <person name="Lanteri S."/>
        </authorList>
    </citation>
    <scope>NUCLEOTIDE SEQUENCE [LARGE SCALE GENOMIC DNA]</scope>
    <source>
        <strain evidence="1">2C</strain>
    </source>
</reference>
<dbReference type="Proteomes" id="UP000243975">
    <property type="component" value="Unassembled WGS sequence"/>
</dbReference>
<dbReference type="GO" id="GO:0003735">
    <property type="term" value="F:structural constituent of ribosome"/>
    <property type="evidence" value="ECO:0007669"/>
    <property type="project" value="InterPro"/>
</dbReference>
<dbReference type="InterPro" id="IPR046849">
    <property type="entry name" value="E2_motif"/>
</dbReference>
<dbReference type="PANTHER" id="PTHR12010:SF22">
    <property type="entry name" value="SMALL RIBOSOMAL SUBUNIT PROTEIN US14Z_US14Y_US14X"/>
    <property type="match status" value="1"/>
</dbReference>
<dbReference type="AlphaFoldDB" id="A0A118K4V4"/>
<dbReference type="GO" id="GO:0022627">
    <property type="term" value="C:cytosolic small ribosomal subunit"/>
    <property type="evidence" value="ECO:0007669"/>
    <property type="project" value="TreeGrafter"/>
</dbReference>
<proteinExistence type="predicted"/>
<dbReference type="GO" id="GO:0002181">
    <property type="term" value="P:cytoplasmic translation"/>
    <property type="evidence" value="ECO:0007669"/>
    <property type="project" value="TreeGrafter"/>
</dbReference>